<reference evidence="6 7" key="1">
    <citation type="submission" date="2020-08" db="EMBL/GenBank/DDBJ databases">
        <title>Genomic Encyclopedia of Type Strains, Phase IV (KMG-IV): sequencing the most valuable type-strain genomes for metagenomic binning, comparative biology and taxonomic classification.</title>
        <authorList>
            <person name="Goeker M."/>
        </authorList>
    </citation>
    <scope>NUCLEOTIDE SEQUENCE [LARGE SCALE GENOMIC DNA]</scope>
    <source>
        <strain evidence="6 7">DSM 25079</strain>
    </source>
</reference>
<comment type="caution">
    <text evidence="6">The sequence shown here is derived from an EMBL/GenBank/DDBJ whole genome shotgun (WGS) entry which is preliminary data.</text>
</comment>
<dbReference type="HAMAP" id="MF_00472">
    <property type="entry name" value="UbiG"/>
    <property type="match status" value="1"/>
</dbReference>
<dbReference type="RefSeq" id="WP_184014223.1">
    <property type="nucleotide sequence ID" value="NZ_JACIJC010000001.1"/>
</dbReference>
<dbReference type="GO" id="GO:0102208">
    <property type="term" value="F:2-polyprenyl-6-hydroxyphenol methylase activity"/>
    <property type="evidence" value="ECO:0007669"/>
    <property type="project" value="UniProtKB-EC"/>
</dbReference>
<comment type="similarity">
    <text evidence="5">Belongs to the methyltransferase superfamily. UbiG/COQ3 family.</text>
</comment>
<dbReference type="GO" id="GO:0061542">
    <property type="term" value="F:3-demethylubiquinol 3-O-methyltransferase activity"/>
    <property type="evidence" value="ECO:0007669"/>
    <property type="project" value="UniProtKB-UniRule"/>
</dbReference>
<dbReference type="Gene3D" id="3.40.50.150">
    <property type="entry name" value="Vaccinia Virus protein VP39"/>
    <property type="match status" value="1"/>
</dbReference>
<dbReference type="GO" id="GO:0010420">
    <property type="term" value="F:polyprenyldihydroxybenzoate methyltransferase activity"/>
    <property type="evidence" value="ECO:0007669"/>
    <property type="project" value="InterPro"/>
</dbReference>
<dbReference type="Proteomes" id="UP000549617">
    <property type="component" value="Unassembled WGS sequence"/>
</dbReference>
<comment type="function">
    <text evidence="5">O-methyltransferase that catalyzes the 2 O-methylation steps in the ubiquinone biosynthetic pathway.</text>
</comment>
<organism evidence="6 7">
    <name type="scientific">Sphingobium boeckii</name>
    <dbReference type="NCBI Taxonomy" id="1082345"/>
    <lineage>
        <taxon>Bacteria</taxon>
        <taxon>Pseudomonadati</taxon>
        <taxon>Pseudomonadota</taxon>
        <taxon>Alphaproteobacteria</taxon>
        <taxon>Sphingomonadales</taxon>
        <taxon>Sphingomonadaceae</taxon>
        <taxon>Sphingobium</taxon>
    </lineage>
</organism>
<evidence type="ECO:0000256" key="1">
    <source>
        <dbReference type="ARBA" id="ARBA00022603"/>
    </source>
</evidence>
<dbReference type="GO" id="GO:0032259">
    <property type="term" value="P:methylation"/>
    <property type="evidence" value="ECO:0007669"/>
    <property type="project" value="UniProtKB-KW"/>
</dbReference>
<dbReference type="CDD" id="cd02440">
    <property type="entry name" value="AdoMet_MTases"/>
    <property type="match status" value="1"/>
</dbReference>
<proteinExistence type="inferred from homology"/>
<name>A0A7W9AE70_9SPHN</name>
<dbReference type="PANTHER" id="PTHR43464:SF19">
    <property type="entry name" value="UBIQUINONE BIOSYNTHESIS O-METHYLTRANSFERASE, MITOCHONDRIAL"/>
    <property type="match status" value="1"/>
</dbReference>
<comment type="catalytic activity">
    <reaction evidence="5">
        <text>a 3-(all-trans-polyprenyl)benzene-1,2-diol + S-adenosyl-L-methionine = a 2-methoxy-6-(all-trans-polyprenyl)phenol + S-adenosyl-L-homocysteine + H(+)</text>
        <dbReference type="Rhea" id="RHEA:31411"/>
        <dbReference type="Rhea" id="RHEA-COMP:9550"/>
        <dbReference type="Rhea" id="RHEA-COMP:9551"/>
        <dbReference type="ChEBI" id="CHEBI:15378"/>
        <dbReference type="ChEBI" id="CHEBI:57856"/>
        <dbReference type="ChEBI" id="CHEBI:59789"/>
        <dbReference type="ChEBI" id="CHEBI:62729"/>
        <dbReference type="ChEBI" id="CHEBI:62731"/>
        <dbReference type="EC" id="2.1.1.222"/>
    </reaction>
</comment>
<keyword evidence="6" id="KW-0830">Ubiquinone</keyword>
<feature type="binding site" evidence="5">
    <location>
        <position position="132"/>
    </location>
    <ligand>
        <name>S-adenosyl-L-methionine</name>
        <dbReference type="ChEBI" id="CHEBI:59789"/>
    </ligand>
</feature>
<evidence type="ECO:0000313" key="7">
    <source>
        <dbReference type="Proteomes" id="UP000549617"/>
    </source>
</evidence>
<feature type="binding site" evidence="5">
    <location>
        <position position="70"/>
    </location>
    <ligand>
        <name>S-adenosyl-L-methionine</name>
        <dbReference type="ChEBI" id="CHEBI:59789"/>
    </ligand>
</feature>
<accession>A0A7W9AE70</accession>
<dbReference type="PANTHER" id="PTHR43464">
    <property type="entry name" value="METHYLTRANSFERASE"/>
    <property type="match status" value="1"/>
</dbReference>
<keyword evidence="2 5" id="KW-0808">Transferase</keyword>
<gene>
    <name evidence="5" type="primary">ubiG</name>
    <name evidence="6" type="ORF">FHS49_000014</name>
</gene>
<dbReference type="AlphaFoldDB" id="A0A7W9AE70"/>
<dbReference type="EMBL" id="JACIJC010000001">
    <property type="protein sequence ID" value="MBB5684023.1"/>
    <property type="molecule type" value="Genomic_DNA"/>
</dbReference>
<evidence type="ECO:0000256" key="4">
    <source>
        <dbReference type="ARBA" id="ARBA00022691"/>
    </source>
</evidence>
<dbReference type="Pfam" id="PF13489">
    <property type="entry name" value="Methyltransf_23"/>
    <property type="match status" value="1"/>
</dbReference>
<sequence length="241" mass="25336">MANAITIDPKEAAHFGKMAAEWWDPKGSSAMLHRLNPVRLGYIRAAIDGHWHTDIAARRPLAGKSALDLGCGAGLLCEPLARLGATVTGVDAAPENIAAARIHAAGQGLAIDYRAGEVEQLVGQRFDLVTSMEVIEHVADPAAFVRALASSLAPGGLMILSTPNRTAVSRLAMITVGEGLGRIPRGTHDWDKFLTPEELTALLEGAGMVVTDVTGLSFSVGHGFALSENRALNYLVTAVAQ</sequence>
<evidence type="ECO:0000256" key="2">
    <source>
        <dbReference type="ARBA" id="ARBA00022679"/>
    </source>
</evidence>
<keyword evidence="7" id="KW-1185">Reference proteome</keyword>
<feature type="binding site" evidence="5">
    <location>
        <position position="39"/>
    </location>
    <ligand>
        <name>S-adenosyl-L-methionine</name>
        <dbReference type="ChEBI" id="CHEBI:59789"/>
    </ligand>
</feature>
<evidence type="ECO:0000256" key="3">
    <source>
        <dbReference type="ARBA" id="ARBA00022688"/>
    </source>
</evidence>
<dbReference type="EC" id="2.1.1.64" evidence="5"/>
<dbReference type="EC" id="2.1.1.222" evidence="5"/>
<feature type="binding site" evidence="5">
    <location>
        <position position="91"/>
    </location>
    <ligand>
        <name>S-adenosyl-L-methionine</name>
        <dbReference type="ChEBI" id="CHEBI:59789"/>
    </ligand>
</feature>
<evidence type="ECO:0000256" key="5">
    <source>
        <dbReference type="HAMAP-Rule" id="MF_00472"/>
    </source>
</evidence>
<dbReference type="UniPathway" id="UPA00232"/>
<keyword evidence="4 5" id="KW-0949">S-adenosyl-L-methionine</keyword>
<evidence type="ECO:0000313" key="6">
    <source>
        <dbReference type="EMBL" id="MBB5684023.1"/>
    </source>
</evidence>
<keyword evidence="1 5" id="KW-0489">Methyltransferase</keyword>
<dbReference type="InterPro" id="IPR029063">
    <property type="entry name" value="SAM-dependent_MTases_sf"/>
</dbReference>
<dbReference type="SUPFAM" id="SSF53335">
    <property type="entry name" value="S-adenosyl-L-methionine-dependent methyltransferases"/>
    <property type="match status" value="1"/>
</dbReference>
<protein>
    <recommendedName>
        <fullName evidence="5">Ubiquinone biosynthesis O-methyltransferase</fullName>
    </recommendedName>
    <alternativeName>
        <fullName evidence="5">2-polyprenyl-6-hydroxyphenol methylase</fullName>
        <ecNumber evidence="5">2.1.1.222</ecNumber>
    </alternativeName>
    <alternativeName>
        <fullName evidence="5">3-demethylubiquinone 3-O-methyltransferase</fullName>
        <ecNumber evidence="5">2.1.1.64</ecNumber>
    </alternativeName>
</protein>
<keyword evidence="3 5" id="KW-0831">Ubiquinone biosynthesis</keyword>
<comment type="catalytic activity">
    <reaction evidence="5">
        <text>a 3-demethylubiquinol + S-adenosyl-L-methionine = a ubiquinol + S-adenosyl-L-homocysteine + H(+)</text>
        <dbReference type="Rhea" id="RHEA:44380"/>
        <dbReference type="Rhea" id="RHEA-COMP:9566"/>
        <dbReference type="Rhea" id="RHEA-COMP:10914"/>
        <dbReference type="ChEBI" id="CHEBI:15378"/>
        <dbReference type="ChEBI" id="CHEBI:17976"/>
        <dbReference type="ChEBI" id="CHEBI:57856"/>
        <dbReference type="ChEBI" id="CHEBI:59789"/>
        <dbReference type="ChEBI" id="CHEBI:84422"/>
        <dbReference type="EC" id="2.1.1.64"/>
    </reaction>
</comment>
<dbReference type="InterPro" id="IPR010233">
    <property type="entry name" value="UbiG_MeTrfase"/>
</dbReference>
<dbReference type="NCBIfam" id="TIGR01983">
    <property type="entry name" value="UbiG"/>
    <property type="match status" value="1"/>
</dbReference>
<comment type="pathway">
    <text evidence="5">Cofactor biosynthesis; ubiquinone biosynthesis.</text>
</comment>